<dbReference type="OrthoDB" id="3202607at2759"/>
<protein>
    <submittedName>
        <fullName evidence="1">Uncharacterized protein</fullName>
    </submittedName>
</protein>
<gene>
    <name evidence="1" type="ORF">NEOLEDRAFT_1039008</name>
</gene>
<reference evidence="1 2" key="1">
    <citation type="journal article" date="2016" name="Mol. Biol. Evol.">
        <title>Comparative Genomics of Early-Diverging Mushroom-Forming Fungi Provides Insights into the Origins of Lignocellulose Decay Capabilities.</title>
        <authorList>
            <person name="Nagy L.G."/>
            <person name="Riley R."/>
            <person name="Tritt A."/>
            <person name="Adam C."/>
            <person name="Daum C."/>
            <person name="Floudas D."/>
            <person name="Sun H."/>
            <person name="Yadav J.S."/>
            <person name="Pangilinan J."/>
            <person name="Larsson K.H."/>
            <person name="Matsuura K."/>
            <person name="Barry K."/>
            <person name="Labutti K."/>
            <person name="Kuo R."/>
            <person name="Ohm R.A."/>
            <person name="Bhattacharya S.S."/>
            <person name="Shirouzu T."/>
            <person name="Yoshinaga Y."/>
            <person name="Martin F.M."/>
            <person name="Grigoriev I.V."/>
            <person name="Hibbett D.S."/>
        </authorList>
    </citation>
    <scope>NUCLEOTIDE SEQUENCE [LARGE SCALE GENOMIC DNA]</scope>
    <source>
        <strain evidence="1 2">HHB14362 ss-1</strain>
    </source>
</reference>
<proteinExistence type="predicted"/>
<dbReference type="EMBL" id="KV425623">
    <property type="protein sequence ID" value="KZT20272.1"/>
    <property type="molecule type" value="Genomic_DNA"/>
</dbReference>
<evidence type="ECO:0000313" key="2">
    <source>
        <dbReference type="Proteomes" id="UP000076761"/>
    </source>
</evidence>
<evidence type="ECO:0000313" key="1">
    <source>
        <dbReference type="EMBL" id="KZT20272.1"/>
    </source>
</evidence>
<dbReference type="AlphaFoldDB" id="A0A165NY77"/>
<organism evidence="1 2">
    <name type="scientific">Neolentinus lepideus HHB14362 ss-1</name>
    <dbReference type="NCBI Taxonomy" id="1314782"/>
    <lineage>
        <taxon>Eukaryota</taxon>
        <taxon>Fungi</taxon>
        <taxon>Dikarya</taxon>
        <taxon>Basidiomycota</taxon>
        <taxon>Agaricomycotina</taxon>
        <taxon>Agaricomycetes</taxon>
        <taxon>Gloeophyllales</taxon>
        <taxon>Gloeophyllaceae</taxon>
        <taxon>Neolentinus</taxon>
    </lineage>
</organism>
<dbReference type="InParanoid" id="A0A165NY77"/>
<dbReference type="Proteomes" id="UP000076761">
    <property type="component" value="Unassembled WGS sequence"/>
</dbReference>
<keyword evidence="2" id="KW-1185">Reference proteome</keyword>
<accession>A0A165NY77</accession>
<feature type="non-terminal residue" evidence="1">
    <location>
        <position position="1"/>
    </location>
</feature>
<name>A0A165NY77_9AGAM</name>
<sequence>FHLGPDAESYIYNRHSDLIFGCCAITALGKYDSKRGGHLVLWDLGLDVEFPVVRTTFISAGMLRYS</sequence>
<feature type="non-terminal residue" evidence="1">
    <location>
        <position position="66"/>
    </location>
</feature>